<keyword evidence="9" id="KW-0175">Coiled coil</keyword>
<dbReference type="Pfam" id="PF25432">
    <property type="entry name" value="FF_PRPF40A"/>
    <property type="match status" value="1"/>
</dbReference>
<dbReference type="AlphaFoldDB" id="A0A8T2B8Z0"/>
<feature type="compositionally biased region" description="Basic and acidic residues" evidence="10">
    <location>
        <begin position="929"/>
        <end position="944"/>
    </location>
</feature>
<evidence type="ECO:0000256" key="6">
    <source>
        <dbReference type="ARBA" id="ARBA00056384"/>
    </source>
</evidence>
<dbReference type="GO" id="GO:0070063">
    <property type="term" value="F:RNA polymerase binding"/>
    <property type="evidence" value="ECO:0007669"/>
    <property type="project" value="UniProtKB-ARBA"/>
</dbReference>
<keyword evidence="3" id="KW-0677">Repeat</keyword>
<evidence type="ECO:0000313" key="14">
    <source>
        <dbReference type="Proteomes" id="UP000694251"/>
    </source>
</evidence>
<comment type="subunit">
    <text evidence="8">Interacts (via the WW domains) with the phosphorylated C-terminal domain of NRPB1 (via CTD domain).</text>
</comment>
<evidence type="ECO:0000256" key="1">
    <source>
        <dbReference type="ARBA" id="ARBA00004123"/>
    </source>
</evidence>
<comment type="similarity">
    <text evidence="7">Belongs to the PRPF40 family.</text>
</comment>
<feature type="compositionally biased region" description="Polar residues" evidence="10">
    <location>
        <begin position="161"/>
        <end position="183"/>
    </location>
</feature>
<keyword evidence="5" id="KW-0539">Nucleus</keyword>
<dbReference type="OrthoDB" id="187617at2759"/>
<keyword evidence="14" id="KW-1185">Reference proteome</keyword>
<keyword evidence="2" id="KW-0507">mRNA processing</keyword>
<feature type="domain" description="FF" evidence="12">
    <location>
        <begin position="587"/>
        <end position="641"/>
    </location>
</feature>
<feature type="compositionally biased region" description="Basic and acidic residues" evidence="10">
    <location>
        <begin position="420"/>
        <end position="440"/>
    </location>
</feature>
<dbReference type="Proteomes" id="UP000694251">
    <property type="component" value="Chromosome 8"/>
</dbReference>
<feature type="domain" description="WW" evidence="11">
    <location>
        <begin position="203"/>
        <end position="236"/>
    </location>
</feature>
<feature type="compositionally biased region" description="Polar residues" evidence="10">
    <location>
        <begin position="367"/>
        <end position="386"/>
    </location>
</feature>
<feature type="domain" description="FF" evidence="12">
    <location>
        <begin position="784"/>
        <end position="849"/>
    </location>
</feature>
<feature type="compositionally biased region" description="Basic and acidic residues" evidence="10">
    <location>
        <begin position="974"/>
        <end position="983"/>
    </location>
</feature>
<name>A0A8T2B8Z0_ARASU</name>
<dbReference type="InterPro" id="IPR002713">
    <property type="entry name" value="FF_domain"/>
</dbReference>
<feature type="compositionally biased region" description="Basic residues" evidence="10">
    <location>
        <begin position="912"/>
        <end position="928"/>
    </location>
</feature>
<dbReference type="GO" id="GO:0005685">
    <property type="term" value="C:U1 snRNP"/>
    <property type="evidence" value="ECO:0007669"/>
    <property type="project" value="TreeGrafter"/>
</dbReference>
<accession>A0A8T2B8Z0</accession>
<feature type="region of interest" description="Disordered" evidence="10">
    <location>
        <begin position="855"/>
        <end position="994"/>
    </location>
</feature>
<feature type="compositionally biased region" description="Low complexity" evidence="10">
    <location>
        <begin position="341"/>
        <end position="351"/>
    </location>
</feature>
<dbReference type="GO" id="GO:0003723">
    <property type="term" value="F:RNA binding"/>
    <property type="evidence" value="ECO:0007669"/>
    <property type="project" value="TreeGrafter"/>
</dbReference>
<dbReference type="PANTHER" id="PTHR11864:SF33">
    <property type="entry name" value="PRE-MRNA-PROCESSING PROTEIN 40B"/>
    <property type="match status" value="1"/>
</dbReference>
<feature type="region of interest" description="Disordered" evidence="10">
    <location>
        <begin position="1"/>
        <end position="21"/>
    </location>
</feature>
<sequence>MANNHQYPGIQPFQHPNASSIDLPRGFAPPMNFQFHPTIQAPQSEPVARLSSQKFQCVGRGGTVLNIGYPPQSYAPQLLQSMHHSHERPSQLNQVQVQHVPLGPPTLVSQPNVSIASGTSLHQPYVQTPDISMPGFGGPRALFSYPSATSYEGSRAPPQVTGPSSHSQAQHRASISQTTAQSSILNPTFEQPKEAFTKPIPSQEALTDWVEHTSADGRKYFFNKRTKKSTWEKPVELMTLFERADARTDWKEHASPDGRKYYYNKITKQSTWTMPDEMKIAREQAEKASLQGPHAEGIIDVSKVLTRSDTASTAAPTSLPSQTSTSEGSEKLALTSDWKQPVSVPGSSSPVENVDRVQMIADETSQLCDTSETDGPSVPVTKTSAATLVEKDEISVGNSGDSDDMSATNANQGSGTGPEESQKPMVESKRVESQTEEKQINQETINFSFNNKSEAGDVFKSLLKSANVGSDWTWEQAMREIINDRRYGALRTLGERKQAFNEFLLQTKRAAEEERLARQRKRYEDFKRMLEECVELTPSTRWSKAVTMFEDDERCKALEREKDRRNIFEDHVSELKEKERVKALEDRKRSIIEYRRFLESCNFIKPNSQWRKVQDRLEVDERCSRLEKIDQLEIFQEYLRDLEREEEEKKKIQKEELKKAERKHRDEFRGLIEEHIATGELTAKTIWRDYLMKVKDLPVYSAIASNSSGATPKDLFEDAVEDLKKRYHELKSQIKDVLKLRKVNLSAGSAFDEFKVSISEDIGFPPIPDVRLKVVFDDLLERAKEKEEKEARKQTRQTEKLVDMLRSFKDITASSSWEESKHLVEGSEKCRTIGDESFRKQTFEDYVSLLKEQSKRIKQNKKVPEDVREEHDKGIDKYGREKDRVRERDSDDHHKKGAAGNYNHDMNESHGKDRRRSGRDSHNRHRERHTSVKENDTDHFKESQKAGGGHKKSRHQRGLVPEAEVEGRIKRRRKEEESEHTKEEELEDGECGRY</sequence>
<dbReference type="FunFam" id="1.10.10.440:FF:000013">
    <property type="entry name" value="pre-mRNA-processing protein 40A isoform X1"/>
    <property type="match status" value="1"/>
</dbReference>
<dbReference type="FunFam" id="1.10.10.440:FF:000022">
    <property type="entry name" value="Pre-mRNA-processing protein 40A"/>
    <property type="match status" value="1"/>
</dbReference>
<evidence type="ECO:0000259" key="12">
    <source>
        <dbReference type="PROSITE" id="PS51676"/>
    </source>
</evidence>
<feature type="region of interest" description="Disordered" evidence="10">
    <location>
        <begin position="147"/>
        <end position="183"/>
    </location>
</feature>
<feature type="region of interest" description="Disordered" evidence="10">
    <location>
        <begin position="367"/>
        <end position="445"/>
    </location>
</feature>
<dbReference type="PROSITE" id="PS01159">
    <property type="entry name" value="WW_DOMAIN_1"/>
    <property type="match status" value="2"/>
</dbReference>
<feature type="domain" description="FF" evidence="12">
    <location>
        <begin position="519"/>
        <end position="574"/>
    </location>
</feature>
<dbReference type="InterPro" id="IPR001202">
    <property type="entry name" value="WW_dom"/>
</dbReference>
<feature type="domain" description="WW" evidence="11">
    <location>
        <begin position="244"/>
        <end position="277"/>
    </location>
</feature>
<feature type="coiled-coil region" evidence="9">
    <location>
        <begin position="713"/>
        <end position="740"/>
    </location>
</feature>
<feature type="compositionally biased region" description="Polar residues" evidence="10">
    <location>
        <begin position="311"/>
        <end position="327"/>
    </location>
</feature>
<evidence type="ECO:0000256" key="4">
    <source>
        <dbReference type="ARBA" id="ARBA00023187"/>
    </source>
</evidence>
<dbReference type="EMBL" id="JAEFBJ010000008">
    <property type="protein sequence ID" value="KAG7582573.1"/>
    <property type="molecule type" value="Genomic_DNA"/>
</dbReference>
<dbReference type="CDD" id="cd00201">
    <property type="entry name" value="WW"/>
    <property type="match status" value="2"/>
</dbReference>
<feature type="region of interest" description="Disordered" evidence="10">
    <location>
        <begin position="311"/>
        <end position="353"/>
    </location>
</feature>
<evidence type="ECO:0000256" key="10">
    <source>
        <dbReference type="SAM" id="MobiDB-lite"/>
    </source>
</evidence>
<evidence type="ECO:0000256" key="9">
    <source>
        <dbReference type="SAM" id="Coils"/>
    </source>
</evidence>
<evidence type="ECO:0000259" key="11">
    <source>
        <dbReference type="PROSITE" id="PS50020"/>
    </source>
</evidence>
<evidence type="ECO:0000256" key="5">
    <source>
        <dbReference type="ARBA" id="ARBA00023242"/>
    </source>
</evidence>
<comment type="function">
    <text evidence="6">Binds the phosphorylated C-terminal domain (CTD) of the largest subunit of RNA polymerase II and functions as a scaffold for RNA processing machineries. May be involved in pre-mRNA splicing.</text>
</comment>
<feature type="coiled-coil region" evidence="9">
    <location>
        <begin position="776"/>
        <end position="804"/>
    </location>
</feature>
<comment type="subcellular location">
    <subcellularLocation>
        <location evidence="1">Nucleus</location>
    </subcellularLocation>
</comment>
<feature type="compositionally biased region" description="Acidic residues" evidence="10">
    <location>
        <begin position="984"/>
        <end position="994"/>
    </location>
</feature>
<dbReference type="SMART" id="SM00456">
    <property type="entry name" value="WW"/>
    <property type="match status" value="2"/>
</dbReference>
<keyword evidence="4" id="KW-0508">mRNA splicing</keyword>
<evidence type="ECO:0000313" key="13">
    <source>
        <dbReference type="EMBL" id="KAG7582573.1"/>
    </source>
</evidence>
<evidence type="ECO:0000256" key="3">
    <source>
        <dbReference type="ARBA" id="ARBA00022737"/>
    </source>
</evidence>
<organism evidence="13 14">
    <name type="scientific">Arabidopsis suecica</name>
    <name type="common">Swedish thale-cress</name>
    <name type="synonym">Cardaminopsis suecica</name>
    <dbReference type="NCBI Taxonomy" id="45249"/>
    <lineage>
        <taxon>Eukaryota</taxon>
        <taxon>Viridiplantae</taxon>
        <taxon>Streptophyta</taxon>
        <taxon>Embryophyta</taxon>
        <taxon>Tracheophyta</taxon>
        <taxon>Spermatophyta</taxon>
        <taxon>Magnoliopsida</taxon>
        <taxon>eudicotyledons</taxon>
        <taxon>Gunneridae</taxon>
        <taxon>Pentapetalae</taxon>
        <taxon>rosids</taxon>
        <taxon>malvids</taxon>
        <taxon>Brassicales</taxon>
        <taxon>Brassicaceae</taxon>
        <taxon>Camelineae</taxon>
        <taxon>Arabidopsis</taxon>
    </lineage>
</organism>
<proteinExistence type="inferred from homology"/>
<dbReference type="GO" id="GO:0045292">
    <property type="term" value="P:mRNA cis splicing, via spliceosome"/>
    <property type="evidence" value="ECO:0007669"/>
    <property type="project" value="InterPro"/>
</dbReference>
<feature type="compositionally biased region" description="Basic and acidic residues" evidence="10">
    <location>
        <begin position="862"/>
        <end position="894"/>
    </location>
</feature>
<dbReference type="PANTHER" id="PTHR11864">
    <property type="entry name" value="PRE-MRNA-PROCESSING PROTEIN PRP40"/>
    <property type="match status" value="1"/>
</dbReference>
<dbReference type="GO" id="GO:0071004">
    <property type="term" value="C:U2-type prespliceosome"/>
    <property type="evidence" value="ECO:0007669"/>
    <property type="project" value="TreeGrafter"/>
</dbReference>
<reference evidence="13 14" key="1">
    <citation type="submission" date="2020-12" db="EMBL/GenBank/DDBJ databases">
        <title>Concerted genomic and epigenomic changes stabilize Arabidopsis allopolyploids.</title>
        <authorList>
            <person name="Chen Z."/>
        </authorList>
    </citation>
    <scope>NUCLEOTIDE SEQUENCE [LARGE SCALE GENOMIC DNA]</scope>
    <source>
        <strain evidence="13">As9502</strain>
        <tissue evidence="13">Leaf</tissue>
    </source>
</reference>
<feature type="compositionally biased region" description="Basic residues" evidence="10">
    <location>
        <begin position="948"/>
        <end position="957"/>
    </location>
</feature>
<evidence type="ECO:0000256" key="7">
    <source>
        <dbReference type="ARBA" id="ARBA00061317"/>
    </source>
</evidence>
<feature type="domain" description="FF" evidence="12">
    <location>
        <begin position="452"/>
        <end position="506"/>
    </location>
</feature>
<protein>
    <submittedName>
        <fullName evidence="13">FF domain superfamily</fullName>
    </submittedName>
</protein>
<gene>
    <name evidence="13" type="ORF">ISN44_As08g021610</name>
</gene>
<evidence type="ECO:0000256" key="8">
    <source>
        <dbReference type="ARBA" id="ARBA00064817"/>
    </source>
</evidence>
<dbReference type="Pfam" id="PF01846">
    <property type="entry name" value="FF"/>
    <property type="match status" value="2"/>
</dbReference>
<dbReference type="InterPro" id="IPR039726">
    <property type="entry name" value="Prp40-like"/>
</dbReference>
<dbReference type="SMART" id="SM00441">
    <property type="entry name" value="FF"/>
    <property type="match status" value="5"/>
</dbReference>
<feature type="coiled-coil region" evidence="9">
    <location>
        <begin position="632"/>
        <end position="674"/>
    </location>
</feature>
<dbReference type="PROSITE" id="PS51676">
    <property type="entry name" value="FF"/>
    <property type="match status" value="4"/>
</dbReference>
<feature type="compositionally biased region" description="Polar residues" evidence="10">
    <location>
        <begin position="396"/>
        <end position="413"/>
    </location>
</feature>
<dbReference type="PROSITE" id="PS50020">
    <property type="entry name" value="WW_DOMAIN_2"/>
    <property type="match status" value="2"/>
</dbReference>
<dbReference type="FunFam" id="1.10.10.440:FF:000019">
    <property type="entry name" value="Pre-mRNA-processing protein 40A"/>
    <property type="match status" value="1"/>
</dbReference>
<dbReference type="FunFam" id="2.20.70.10:FF:000117">
    <property type="entry name" value="Pre-mRNA-processing protein 40B"/>
    <property type="match status" value="1"/>
</dbReference>
<dbReference type="Pfam" id="PF00397">
    <property type="entry name" value="WW"/>
    <property type="match status" value="2"/>
</dbReference>
<evidence type="ECO:0000256" key="2">
    <source>
        <dbReference type="ARBA" id="ARBA00022664"/>
    </source>
</evidence>
<comment type="caution">
    <text evidence="13">The sequence shown here is derived from an EMBL/GenBank/DDBJ whole genome shotgun (WGS) entry which is preliminary data.</text>
</comment>